<evidence type="ECO:0000313" key="3">
    <source>
        <dbReference type="EMBL" id="CRH02751.1"/>
    </source>
</evidence>
<keyword evidence="4" id="KW-1185">Reference proteome</keyword>
<evidence type="ECO:0000313" key="4">
    <source>
        <dbReference type="Proteomes" id="UP000220158"/>
    </source>
</evidence>
<dbReference type="Pfam" id="PF04502">
    <property type="entry name" value="Saf4_Yju2"/>
    <property type="match status" value="1"/>
</dbReference>
<sequence length="317" mass="38181">MLSLKASRADNFYYGSVEDEKSKKKKEKEIKKQNKKDYCEIKFEIPYTIICTKCDTYIYKGERFNSERRKAGYYISTCFYSFSIFCKYCFNKIIIETNPKNCSYDIIEGARKKNENYKNILTQKGKNNINTIDLNDIKKKRVNPFMLLEKKALQNKNVLLYHSKEENNILIGSEEDSLEKEKKCETEENKEINFLQEKNQEKEDKQEHLDFLSSDEDINNVIKENYKRNNMLQNDFICNSNLRKQLREIKNDKIRQKEEYKKKNIFIDIISDPYEDKKLKKYILLNEKYKKNIKAKKKFLKNHLITKNSIFDKKYLK</sequence>
<comment type="similarity">
    <text evidence="1">Belongs to the CWC16 family.</text>
</comment>
<dbReference type="AlphaFoldDB" id="A0A1J1HBS3"/>
<dbReference type="RefSeq" id="XP_028535271.1">
    <property type="nucleotide sequence ID" value="XM_028679571.1"/>
</dbReference>
<dbReference type="OMA" id="TIICTKC"/>
<dbReference type="PANTHER" id="PTHR12111">
    <property type="entry name" value="SPLICING FACTOR YJU2"/>
    <property type="match status" value="1"/>
</dbReference>
<dbReference type="GeneID" id="39738917"/>
<dbReference type="OrthoDB" id="360327at2759"/>
<dbReference type="VEuPathDB" id="PlasmoDB:PRELSG_1448500"/>
<accession>A0A1J1HBS3</accession>
<dbReference type="PANTHER" id="PTHR12111:SF2">
    <property type="entry name" value="SPLICING FACTOR YJU2B-RELATED"/>
    <property type="match status" value="1"/>
</dbReference>
<feature type="coiled-coil region" evidence="2">
    <location>
        <begin position="185"/>
        <end position="215"/>
    </location>
</feature>
<proteinExistence type="inferred from homology"/>
<reference evidence="3 4" key="1">
    <citation type="submission" date="2015-04" db="EMBL/GenBank/DDBJ databases">
        <authorList>
            <consortium name="Pathogen Informatics"/>
        </authorList>
    </citation>
    <scope>NUCLEOTIDE SEQUENCE [LARGE SCALE GENOMIC DNA]</scope>
    <source>
        <strain evidence="3 4">SGS1</strain>
    </source>
</reference>
<dbReference type="GO" id="GO:0000398">
    <property type="term" value="P:mRNA splicing, via spliceosome"/>
    <property type="evidence" value="ECO:0007669"/>
    <property type="project" value="InterPro"/>
</dbReference>
<organism evidence="3 4">
    <name type="scientific">Plasmodium relictum</name>
    <dbReference type="NCBI Taxonomy" id="85471"/>
    <lineage>
        <taxon>Eukaryota</taxon>
        <taxon>Sar</taxon>
        <taxon>Alveolata</taxon>
        <taxon>Apicomplexa</taxon>
        <taxon>Aconoidasida</taxon>
        <taxon>Haemosporida</taxon>
        <taxon>Plasmodiidae</taxon>
        <taxon>Plasmodium</taxon>
        <taxon>Plasmodium (Haemamoeba)</taxon>
    </lineage>
</organism>
<keyword evidence="2" id="KW-0175">Coiled coil</keyword>
<dbReference type="Proteomes" id="UP000220158">
    <property type="component" value="Chromosome 14"/>
</dbReference>
<dbReference type="KEGG" id="prel:PRELSG_1448500"/>
<evidence type="ECO:0008006" key="5">
    <source>
        <dbReference type="Google" id="ProtNLM"/>
    </source>
</evidence>
<dbReference type="GO" id="GO:0005684">
    <property type="term" value="C:U2-type spliceosomal complex"/>
    <property type="evidence" value="ECO:0007669"/>
    <property type="project" value="TreeGrafter"/>
</dbReference>
<name>A0A1J1HBS3_PLARL</name>
<evidence type="ECO:0000256" key="2">
    <source>
        <dbReference type="SAM" id="Coils"/>
    </source>
</evidence>
<dbReference type="InterPro" id="IPR007590">
    <property type="entry name" value="Saf4/Yju2"/>
</dbReference>
<dbReference type="EMBL" id="LN835309">
    <property type="protein sequence ID" value="CRH02751.1"/>
    <property type="molecule type" value="Genomic_DNA"/>
</dbReference>
<evidence type="ECO:0000256" key="1">
    <source>
        <dbReference type="ARBA" id="ARBA00005595"/>
    </source>
</evidence>
<gene>
    <name evidence="3" type="ORF">PRELSG_1448500</name>
</gene>
<dbReference type="GO" id="GO:0071014">
    <property type="term" value="C:post-mRNA release spliceosomal complex"/>
    <property type="evidence" value="ECO:0007669"/>
    <property type="project" value="TreeGrafter"/>
</dbReference>
<protein>
    <recommendedName>
        <fullName evidence="5">CWC16 domain-containing protein</fullName>
    </recommendedName>
</protein>